<protein>
    <submittedName>
        <fullName evidence="1">Uncharacterized protein</fullName>
    </submittedName>
</protein>
<accession>A0ABR4AAL0</accession>
<sequence length="225" mass="24700">MSSLSFLKTKIPLLRSLLTPTAARSTTLPRLAIGSLQHRNIAANVTGTPNTNDVPDKPSPITQACYKLPKNKAFSTFLYHKLSGSEIPTSWSNSPAVLEIAIDLHTFLEETYGRPLQAPMPIAVKLVDGPADQEKSIQQYLFEAGGSHYLYSGPIHLPPYGIVQRVTKPASLESVLEILRTKGEGALGKVTLEKPLKSKSTKLKNKVVEMMDQDEINEHPTSAWK</sequence>
<gene>
    <name evidence="1" type="ORF">N7G274_004674</name>
</gene>
<comment type="caution">
    <text evidence="1">The sequence shown here is derived from an EMBL/GenBank/DDBJ whole genome shotgun (WGS) entry which is preliminary data.</text>
</comment>
<dbReference type="Proteomes" id="UP001590950">
    <property type="component" value="Unassembled WGS sequence"/>
</dbReference>
<evidence type="ECO:0000313" key="2">
    <source>
        <dbReference type="Proteomes" id="UP001590950"/>
    </source>
</evidence>
<organism evidence="1 2">
    <name type="scientific">Stereocaulon virgatum</name>
    <dbReference type="NCBI Taxonomy" id="373712"/>
    <lineage>
        <taxon>Eukaryota</taxon>
        <taxon>Fungi</taxon>
        <taxon>Dikarya</taxon>
        <taxon>Ascomycota</taxon>
        <taxon>Pezizomycotina</taxon>
        <taxon>Lecanoromycetes</taxon>
        <taxon>OSLEUM clade</taxon>
        <taxon>Lecanoromycetidae</taxon>
        <taxon>Lecanorales</taxon>
        <taxon>Lecanorineae</taxon>
        <taxon>Stereocaulaceae</taxon>
        <taxon>Stereocaulon</taxon>
    </lineage>
</organism>
<reference evidence="1 2" key="1">
    <citation type="submission" date="2024-09" db="EMBL/GenBank/DDBJ databases">
        <title>Rethinking Asexuality: The Enigmatic Case of Functional Sexual Genes in Lepraria (Stereocaulaceae).</title>
        <authorList>
            <person name="Doellman M."/>
            <person name="Sun Y."/>
            <person name="Barcenas-Pena A."/>
            <person name="Lumbsch H.T."/>
            <person name="Grewe F."/>
        </authorList>
    </citation>
    <scope>NUCLEOTIDE SEQUENCE [LARGE SCALE GENOMIC DNA]</scope>
    <source>
        <strain evidence="1 2">Mercado 3170</strain>
    </source>
</reference>
<dbReference type="EMBL" id="JBEFKJ010000013">
    <property type="protein sequence ID" value="KAL2042914.1"/>
    <property type="molecule type" value="Genomic_DNA"/>
</dbReference>
<evidence type="ECO:0000313" key="1">
    <source>
        <dbReference type="EMBL" id="KAL2042914.1"/>
    </source>
</evidence>
<keyword evidence="2" id="KW-1185">Reference proteome</keyword>
<proteinExistence type="predicted"/>
<name>A0ABR4AAL0_9LECA</name>